<gene>
    <name evidence="1" type="ORF">ODALV1_LOCUS13166</name>
    <name evidence="2" type="ORF">ODALV1_LOCUS13319</name>
</gene>
<reference evidence="1 3" key="1">
    <citation type="submission" date="2024-08" db="EMBL/GenBank/DDBJ databases">
        <authorList>
            <person name="Cucini C."/>
            <person name="Frati F."/>
        </authorList>
    </citation>
    <scope>NUCLEOTIDE SEQUENCE [LARGE SCALE GENOMIC DNA]</scope>
</reference>
<dbReference type="EMBL" id="CAXLJM020000040">
    <property type="protein sequence ID" value="CAL8109007.1"/>
    <property type="molecule type" value="Genomic_DNA"/>
</dbReference>
<protein>
    <submittedName>
        <fullName evidence="1">Uncharacterized protein</fullName>
    </submittedName>
</protein>
<accession>A0ABP1QQ18</accession>
<proteinExistence type="predicted"/>
<sequence length="112" mass="13493">MGPTKIQVEFRVMELIARDQILEREQGGLEAQARADLRRSRGEYQIPLKPKRADVEFFMKTGIFRHAFRRKSAAWVRNKTGEVYDQKFKEARKKLVKLRRAMAYYSRRRFHF</sequence>
<keyword evidence="3" id="KW-1185">Reference proteome</keyword>
<dbReference type="Proteomes" id="UP001642540">
    <property type="component" value="Unassembled WGS sequence"/>
</dbReference>
<organism evidence="1 3">
    <name type="scientific">Orchesella dallaii</name>
    <dbReference type="NCBI Taxonomy" id="48710"/>
    <lineage>
        <taxon>Eukaryota</taxon>
        <taxon>Metazoa</taxon>
        <taxon>Ecdysozoa</taxon>
        <taxon>Arthropoda</taxon>
        <taxon>Hexapoda</taxon>
        <taxon>Collembola</taxon>
        <taxon>Entomobryomorpha</taxon>
        <taxon>Entomobryoidea</taxon>
        <taxon>Orchesellidae</taxon>
        <taxon>Orchesellinae</taxon>
        <taxon>Orchesella</taxon>
    </lineage>
</organism>
<evidence type="ECO:0000313" key="3">
    <source>
        <dbReference type="Proteomes" id="UP001642540"/>
    </source>
</evidence>
<dbReference type="EMBL" id="CAXLJM020000041">
    <property type="protein sequence ID" value="CAL8109390.1"/>
    <property type="molecule type" value="Genomic_DNA"/>
</dbReference>
<evidence type="ECO:0000313" key="2">
    <source>
        <dbReference type="EMBL" id="CAL8109390.1"/>
    </source>
</evidence>
<evidence type="ECO:0000313" key="1">
    <source>
        <dbReference type="EMBL" id="CAL8109007.1"/>
    </source>
</evidence>
<name>A0ABP1QQ18_9HEXA</name>
<comment type="caution">
    <text evidence="1">The sequence shown here is derived from an EMBL/GenBank/DDBJ whole genome shotgun (WGS) entry which is preliminary data.</text>
</comment>